<dbReference type="Gramene" id="Kaladp0011s1128.1.v1.1">
    <property type="protein sequence ID" value="Kaladp0011s1128.1.v1.1.CDS.1"/>
    <property type="gene ID" value="Kaladp0011s1128.v1.1"/>
</dbReference>
<feature type="repeat" description="PPR" evidence="3">
    <location>
        <begin position="323"/>
        <end position="357"/>
    </location>
</feature>
<feature type="repeat" description="PPR" evidence="3">
    <location>
        <begin position="213"/>
        <end position="247"/>
    </location>
</feature>
<dbReference type="Gene3D" id="1.25.40.10">
    <property type="entry name" value="Tetratricopeptide repeat domain"/>
    <property type="match status" value="3"/>
</dbReference>
<evidence type="ECO:0000256" key="1">
    <source>
        <dbReference type="ARBA" id="ARBA00006643"/>
    </source>
</evidence>
<dbReference type="InterPro" id="IPR046848">
    <property type="entry name" value="E_motif"/>
</dbReference>
<dbReference type="FunFam" id="1.25.40.10:FF:000690">
    <property type="entry name" value="Pentatricopeptide repeat-containing protein"/>
    <property type="match status" value="1"/>
</dbReference>
<evidence type="ECO:0000256" key="3">
    <source>
        <dbReference type="PROSITE-ProRule" id="PRU00708"/>
    </source>
</evidence>
<evidence type="ECO:0000313" key="4">
    <source>
        <dbReference type="EnsemblPlants" id="Kaladp0011s1128.1.v1.1.CDS.1"/>
    </source>
</evidence>
<dbReference type="OMA" id="AYLVFTQ"/>
<organism evidence="4 5">
    <name type="scientific">Kalanchoe fedtschenkoi</name>
    <name type="common">Lavender scallops</name>
    <name type="synonym">South American air plant</name>
    <dbReference type="NCBI Taxonomy" id="63787"/>
    <lineage>
        <taxon>Eukaryota</taxon>
        <taxon>Viridiplantae</taxon>
        <taxon>Streptophyta</taxon>
        <taxon>Embryophyta</taxon>
        <taxon>Tracheophyta</taxon>
        <taxon>Spermatophyta</taxon>
        <taxon>Magnoliopsida</taxon>
        <taxon>eudicotyledons</taxon>
        <taxon>Gunneridae</taxon>
        <taxon>Pentapetalae</taxon>
        <taxon>Saxifragales</taxon>
        <taxon>Crassulaceae</taxon>
        <taxon>Kalanchoe</taxon>
    </lineage>
</organism>
<dbReference type="AlphaFoldDB" id="A0A7N0RJC0"/>
<reference evidence="4" key="1">
    <citation type="submission" date="2021-01" db="UniProtKB">
        <authorList>
            <consortium name="EnsemblPlants"/>
        </authorList>
    </citation>
    <scope>IDENTIFICATION</scope>
</reference>
<evidence type="ECO:0000256" key="2">
    <source>
        <dbReference type="ARBA" id="ARBA00022737"/>
    </source>
</evidence>
<dbReference type="EnsemblPlants" id="Kaladp0011s1128.1.v1.1">
    <property type="protein sequence ID" value="Kaladp0011s1128.1.v1.1.CDS.1"/>
    <property type="gene ID" value="Kaladp0011s1128.v1.1"/>
</dbReference>
<dbReference type="Pfam" id="PF20431">
    <property type="entry name" value="E_motif"/>
    <property type="match status" value="1"/>
</dbReference>
<feature type="repeat" description="PPR" evidence="3">
    <location>
        <begin position="394"/>
        <end position="424"/>
    </location>
</feature>
<keyword evidence="2" id="KW-0677">Repeat</keyword>
<proteinExistence type="inferred from homology"/>
<dbReference type="NCBIfam" id="TIGR00756">
    <property type="entry name" value="PPR"/>
    <property type="match status" value="6"/>
</dbReference>
<sequence>MFMLTPSLTSISTFIYSHPHLTLLETQCTTARDLQKLHTHFIKTGLIADTIAASRVLASASTINVNYAYSVFAQIQNKNLFMWNTIIRAFANSSRPEIAVELFVEMLVGAEVEPTSLTYPSILKAYAEMGVGWDGKQVHGRVLKLGVWEDSFVRNTLIHMYMSCGLMFEARKVFDEMTEFDVVAWNSMIMGLGKNGEVVEARRLFDEMGFRKNVVSWNSMISGYVRNGEFAAALELFGKMMEEGKEKEKIQPCEFTMVSLLNACAHLGALRQGEWIHHYMKKKRMKLSPLALTAIVDMYCKCGCIERAARVFHAAADSGRGLSISCWNTMILGLAMNGYADEAIGLFTRLELSNLTPDHVSFVGVLTACNHSGSVDEALKYFSSMISVYNLKPDIKHYTCLVDALGRTGRLREAEELIQGMPVEPDSIIWSSLLSSCRKHGELEMAERAAKSLLKSDPSDTCGYVLMSNVYSSSNRFEEAMEQRLAMKKMKAKKDPGCSLISVNGVVHEFISGGRLHPRSEQIYTMLQLLLENMCEKQTSNKSKS</sequence>
<dbReference type="PANTHER" id="PTHR47926:SF436">
    <property type="entry name" value="PENTATRICOPEPTIDE REPEAT-CONTAINING PROTEIN ELI1, CHLOROPLASTIC-LIKE ISOFORM X2"/>
    <property type="match status" value="1"/>
</dbReference>
<dbReference type="Proteomes" id="UP000594263">
    <property type="component" value="Unplaced"/>
</dbReference>
<dbReference type="InterPro" id="IPR011990">
    <property type="entry name" value="TPR-like_helical_dom_sf"/>
</dbReference>
<dbReference type="InterPro" id="IPR002885">
    <property type="entry name" value="PPR_rpt"/>
</dbReference>
<dbReference type="FunFam" id="1.25.40.10:FF:000470">
    <property type="entry name" value="Pentatricopeptide repeat-containing protein At5g66520"/>
    <property type="match status" value="1"/>
</dbReference>
<feature type="repeat" description="PPR" evidence="3">
    <location>
        <begin position="79"/>
        <end position="114"/>
    </location>
</feature>
<dbReference type="PANTHER" id="PTHR47926">
    <property type="entry name" value="PENTATRICOPEPTIDE REPEAT-CONTAINING PROTEIN"/>
    <property type="match status" value="1"/>
</dbReference>
<dbReference type="GO" id="GO:0003729">
    <property type="term" value="F:mRNA binding"/>
    <property type="evidence" value="ECO:0007669"/>
    <property type="project" value="UniProtKB-ARBA"/>
</dbReference>
<comment type="similarity">
    <text evidence="1">Belongs to the PPR family. PCMP-H subfamily.</text>
</comment>
<evidence type="ECO:0000313" key="5">
    <source>
        <dbReference type="Proteomes" id="UP000594263"/>
    </source>
</evidence>
<dbReference type="SUPFAM" id="SSF48452">
    <property type="entry name" value="TPR-like"/>
    <property type="match status" value="1"/>
</dbReference>
<feature type="repeat" description="PPR" evidence="3">
    <location>
        <begin position="150"/>
        <end position="180"/>
    </location>
</feature>
<dbReference type="InterPro" id="IPR046960">
    <property type="entry name" value="PPR_At4g14850-like_plant"/>
</dbReference>
<keyword evidence="5" id="KW-1185">Reference proteome</keyword>
<dbReference type="Pfam" id="PF01535">
    <property type="entry name" value="PPR"/>
    <property type="match status" value="6"/>
</dbReference>
<dbReference type="GO" id="GO:0009451">
    <property type="term" value="P:RNA modification"/>
    <property type="evidence" value="ECO:0007669"/>
    <property type="project" value="InterPro"/>
</dbReference>
<dbReference type="Pfam" id="PF13041">
    <property type="entry name" value="PPR_2"/>
    <property type="match status" value="2"/>
</dbReference>
<dbReference type="PROSITE" id="PS51375">
    <property type="entry name" value="PPR"/>
    <property type="match status" value="6"/>
</dbReference>
<accession>A0A7N0RJC0</accession>
<name>A0A7N0RJC0_KALFE</name>
<feature type="repeat" description="PPR" evidence="3">
    <location>
        <begin position="181"/>
        <end position="211"/>
    </location>
</feature>
<protein>
    <submittedName>
        <fullName evidence="4">Uncharacterized protein</fullName>
    </submittedName>
</protein>